<feature type="region of interest" description="Disordered" evidence="1">
    <location>
        <begin position="206"/>
        <end position="226"/>
    </location>
</feature>
<keyword evidence="4" id="KW-1185">Reference proteome</keyword>
<dbReference type="OrthoDB" id="107450at2759"/>
<evidence type="ECO:0000313" key="4">
    <source>
        <dbReference type="Proteomes" id="UP000789595"/>
    </source>
</evidence>
<dbReference type="Proteomes" id="UP000789595">
    <property type="component" value="Unassembled WGS sequence"/>
</dbReference>
<dbReference type="EMBL" id="HBIW01022386">
    <property type="protein sequence ID" value="CAE0703838.1"/>
    <property type="molecule type" value="Transcribed_RNA"/>
</dbReference>
<reference evidence="2" key="1">
    <citation type="submission" date="2021-01" db="EMBL/GenBank/DDBJ databases">
        <authorList>
            <person name="Corre E."/>
            <person name="Pelletier E."/>
            <person name="Niang G."/>
            <person name="Scheremetjew M."/>
            <person name="Finn R."/>
            <person name="Kale V."/>
            <person name="Holt S."/>
            <person name="Cochrane G."/>
            <person name="Meng A."/>
            <person name="Brown T."/>
            <person name="Cohen L."/>
        </authorList>
    </citation>
    <scope>NUCLEOTIDE SEQUENCE</scope>
    <source>
        <strain evidence="2">CCMP1756</strain>
    </source>
</reference>
<gene>
    <name evidence="2" type="ORF">PCAL00307_LOCUS19286</name>
    <name evidence="3" type="ORF">PECAL_1P09480</name>
</gene>
<accession>A0A7S4A504</accession>
<feature type="compositionally biased region" description="Basic and acidic residues" evidence="1">
    <location>
        <begin position="206"/>
        <end position="224"/>
    </location>
</feature>
<evidence type="ECO:0000313" key="3">
    <source>
        <dbReference type="EMBL" id="CAH0364578.1"/>
    </source>
</evidence>
<evidence type="ECO:0000313" key="2">
    <source>
        <dbReference type="EMBL" id="CAE0703838.1"/>
    </source>
</evidence>
<reference evidence="3" key="2">
    <citation type="submission" date="2021-11" db="EMBL/GenBank/DDBJ databases">
        <authorList>
            <consortium name="Genoscope - CEA"/>
            <person name="William W."/>
        </authorList>
    </citation>
    <scope>NUCLEOTIDE SEQUENCE</scope>
</reference>
<proteinExistence type="predicted"/>
<sequence length="309" mass="33494">MGAGASAIPVDELTNPAERALYAKLKAQYDAEVESCDTDTEKAMLMKKLRQQYDQEVLSTTMEDHAAIQCGDVVQAPVEGMFYEGVVIAINGMMCTVDFGEDDVQSVLLDVCRRVLAWHTIEVGDEVKVRDVDSALEFVGHVTQVTTGPVGPVYEVKYDETDEVEKHIAPDRLRKVKSARSSAIKRWHKAYTVIVAAHAFEQAGKGELDLSSESKEESKIDRTVSGRNVGDGAVGVLPNADGLDPDYEGAKYARGAQAAREHHESKDGHVELLAMDDVVYADEGSALDPDYEGAKYARGAAAAGAMPEE</sequence>
<dbReference type="AlphaFoldDB" id="A0A7S4A504"/>
<organism evidence="2">
    <name type="scientific">Pelagomonas calceolata</name>
    <dbReference type="NCBI Taxonomy" id="35677"/>
    <lineage>
        <taxon>Eukaryota</taxon>
        <taxon>Sar</taxon>
        <taxon>Stramenopiles</taxon>
        <taxon>Ochrophyta</taxon>
        <taxon>Pelagophyceae</taxon>
        <taxon>Pelagomonadales</taxon>
        <taxon>Pelagomonadaceae</taxon>
        <taxon>Pelagomonas</taxon>
    </lineage>
</organism>
<evidence type="ECO:0000256" key="1">
    <source>
        <dbReference type="SAM" id="MobiDB-lite"/>
    </source>
</evidence>
<dbReference type="EMBL" id="CAKKNE010000001">
    <property type="protein sequence ID" value="CAH0364578.1"/>
    <property type="molecule type" value="Genomic_DNA"/>
</dbReference>
<protein>
    <submittedName>
        <fullName evidence="2">Uncharacterized protein</fullName>
    </submittedName>
</protein>
<name>A0A7S4A504_9STRA</name>